<evidence type="ECO:0000313" key="2">
    <source>
        <dbReference type="Proteomes" id="UP000708208"/>
    </source>
</evidence>
<dbReference type="AlphaFoldDB" id="A0A8J2NX81"/>
<reference evidence="1" key="1">
    <citation type="submission" date="2021-06" db="EMBL/GenBank/DDBJ databases">
        <authorList>
            <person name="Hodson N. C."/>
            <person name="Mongue J. A."/>
            <person name="Jaron S. K."/>
        </authorList>
    </citation>
    <scope>NUCLEOTIDE SEQUENCE</scope>
</reference>
<sequence>MSKRMKLVSEADFELFKKLKSNKIHNSNVVELETQKKHALDLDDDVIPRDVKAMWYQNVSREIENRAKAEENKPVLVRPIGSEPGVAQQNTIPQATITSPLLSLPSTPQASTIVQPQSVSSPGITIDQVLAAVFSKRAKQIIAFLNMHSIGWNGSGEVTIRMRRIPQSSYVSVLRALTDPRKNNSAIIGYKDVQTVLKGLELSNSGLSDASIAKIKSKNVFRIVRKSPRIKWKTY</sequence>
<comment type="caution">
    <text evidence="1">The sequence shown here is derived from an EMBL/GenBank/DDBJ whole genome shotgun (WGS) entry which is preliminary data.</text>
</comment>
<dbReference type="Proteomes" id="UP000708208">
    <property type="component" value="Unassembled WGS sequence"/>
</dbReference>
<evidence type="ECO:0000313" key="1">
    <source>
        <dbReference type="EMBL" id="CAG7723484.1"/>
    </source>
</evidence>
<gene>
    <name evidence="1" type="ORF">AFUS01_LOCUS12570</name>
</gene>
<keyword evidence="2" id="KW-1185">Reference proteome</keyword>
<proteinExistence type="predicted"/>
<name>A0A8J2NX81_9HEXA</name>
<protein>
    <submittedName>
        <fullName evidence="1">Uncharacterized protein</fullName>
    </submittedName>
</protein>
<dbReference type="EMBL" id="CAJVCH010099537">
    <property type="protein sequence ID" value="CAG7723484.1"/>
    <property type="molecule type" value="Genomic_DNA"/>
</dbReference>
<organism evidence="1 2">
    <name type="scientific">Allacma fusca</name>
    <dbReference type="NCBI Taxonomy" id="39272"/>
    <lineage>
        <taxon>Eukaryota</taxon>
        <taxon>Metazoa</taxon>
        <taxon>Ecdysozoa</taxon>
        <taxon>Arthropoda</taxon>
        <taxon>Hexapoda</taxon>
        <taxon>Collembola</taxon>
        <taxon>Symphypleona</taxon>
        <taxon>Sminthuridae</taxon>
        <taxon>Allacma</taxon>
    </lineage>
</organism>
<accession>A0A8J2NX81</accession>